<evidence type="ECO:0000256" key="1">
    <source>
        <dbReference type="RuleBase" id="RU363076"/>
    </source>
</evidence>
<accession>A0A2A3YLG7</accession>
<dbReference type="GO" id="GO:0005886">
    <property type="term" value="C:plasma membrane"/>
    <property type="evidence" value="ECO:0007669"/>
    <property type="project" value="UniProtKB-SubCell"/>
</dbReference>
<dbReference type="InterPro" id="IPR002994">
    <property type="entry name" value="Surf1/Shy1"/>
</dbReference>
<feature type="region of interest" description="Disordered" evidence="2">
    <location>
        <begin position="259"/>
        <end position="347"/>
    </location>
</feature>
<protein>
    <recommendedName>
        <fullName evidence="1">SURF1-like protein</fullName>
    </recommendedName>
</protein>
<comment type="caution">
    <text evidence="3">The sequence shown here is derived from an EMBL/GenBank/DDBJ whole genome shotgun (WGS) entry which is preliminary data.</text>
</comment>
<keyword evidence="1" id="KW-0472">Membrane</keyword>
<keyword evidence="1" id="KW-1003">Cell membrane</keyword>
<evidence type="ECO:0000313" key="4">
    <source>
        <dbReference type="Proteomes" id="UP000218598"/>
    </source>
</evidence>
<dbReference type="EMBL" id="NRGR01000008">
    <property type="protein sequence ID" value="PCC40147.1"/>
    <property type="molecule type" value="Genomic_DNA"/>
</dbReference>
<feature type="compositionally biased region" description="Low complexity" evidence="2">
    <location>
        <begin position="259"/>
        <end position="340"/>
    </location>
</feature>
<organism evidence="3 4">
    <name type="scientific">Brachybacterium alimentarium</name>
    <dbReference type="NCBI Taxonomy" id="47845"/>
    <lineage>
        <taxon>Bacteria</taxon>
        <taxon>Bacillati</taxon>
        <taxon>Actinomycetota</taxon>
        <taxon>Actinomycetes</taxon>
        <taxon>Micrococcales</taxon>
        <taxon>Dermabacteraceae</taxon>
        <taxon>Brachybacterium</taxon>
    </lineage>
</organism>
<dbReference type="Proteomes" id="UP000218598">
    <property type="component" value="Unassembled WGS sequence"/>
</dbReference>
<reference evidence="3 4" key="1">
    <citation type="journal article" date="2017" name="Elife">
        <title>Extensive horizontal gene transfer in cheese-associated bacteria.</title>
        <authorList>
            <person name="Bonham K.S."/>
            <person name="Wolfe B.E."/>
            <person name="Dutton R.J."/>
        </authorList>
    </citation>
    <scope>NUCLEOTIDE SEQUENCE [LARGE SCALE GENOMIC DNA]</scope>
    <source>
        <strain evidence="3 4">341_9</strain>
    </source>
</reference>
<evidence type="ECO:0000313" key="3">
    <source>
        <dbReference type="EMBL" id="PCC40147.1"/>
    </source>
</evidence>
<keyword evidence="4" id="KW-1185">Reference proteome</keyword>
<dbReference type="PROSITE" id="PS50895">
    <property type="entry name" value="SURF1"/>
    <property type="match status" value="1"/>
</dbReference>
<dbReference type="Pfam" id="PF02104">
    <property type="entry name" value="SURF1"/>
    <property type="match status" value="1"/>
</dbReference>
<sequence>MSLMLRVALRPRFLGLLALMVVATLVCGLLAGWQWDRAHRAITDKADGPAQLGDIEDVLGVGDAVTNAIVGDIVTATGAFTADDQVVVPGRSIDGEDAAIIVAALHVDLDDGTEALLPVARGWVRADEVTGDDGEIDASLAPPVPDGQVQVTGRLEASESAVGGVEDGVVDEIATPLLVNEWGSPMYAGFVAVTEPADGMQPMPPAESAFSKGLNWQNIGYSLQWVLFGGFFLFLWWRSVRTAYLDELAEQREALERSVAGSAEPGSAASSSSATSTDPSVGPAVSSAAADDPSVGPAVSSAAADDPSVGATTDDPSVGATADAAAASAAPTASASVQAGSTLDKDV</sequence>
<name>A0A2A3YLG7_9MICO</name>
<proteinExistence type="inferred from homology"/>
<dbReference type="AlphaFoldDB" id="A0A2A3YLG7"/>
<gene>
    <name evidence="3" type="ORF">CIK66_05820</name>
</gene>
<evidence type="ECO:0000256" key="2">
    <source>
        <dbReference type="SAM" id="MobiDB-lite"/>
    </source>
</evidence>
<comment type="subcellular location">
    <subcellularLocation>
        <location evidence="1">Cell membrane</location>
        <topology evidence="1">Multi-pass membrane protein</topology>
    </subcellularLocation>
</comment>
<comment type="similarity">
    <text evidence="1">Belongs to the SURF1 family.</text>
</comment>
<dbReference type="OrthoDB" id="3266379at2"/>